<evidence type="ECO:0000256" key="5">
    <source>
        <dbReference type="SAM" id="SignalP"/>
    </source>
</evidence>
<dbReference type="RefSeq" id="WP_218115143.1">
    <property type="nucleotide sequence ID" value="NZ_CAJVAP010000015.1"/>
</dbReference>
<sequence length="361" mass="37873">MTTKRSVALLAAAAASLMALTACSSPATGGEEGGDAATTEELLVVGWGGGYSEATQQYLLDPFTAETGIATSIEDAPGKQIQGLQQQAQTGDQIWDFLDTIPADQALFGYENGVIAKLPDDVKAELEGVLQPGAVLDYGFTSANLGVVIVCNMELVDACPQSAAEFFDTDAFPGARALPAEALESLTFANIANGTPLDQVATSPIDFDAGLTKIDAIRDDITVFWDGGDMLVNTIKNEDAAIVLGWSGRASGLLRDGMDLEIVWNDAMLSPGVFAVAEHSANKEAAFDLLVSIAKNAEGLAGFAEAMNYGVSNDAALALVPEEISANLVNSHLDTATPFNVAWYAENQGEIEDRWREVVSG</sequence>
<dbReference type="GO" id="GO:0015888">
    <property type="term" value="P:thiamine transport"/>
    <property type="evidence" value="ECO:0007669"/>
    <property type="project" value="TreeGrafter"/>
</dbReference>
<dbReference type="Proteomes" id="UP000693892">
    <property type="component" value="Unassembled WGS sequence"/>
</dbReference>
<protein>
    <recommendedName>
        <fullName evidence="8">Spermidine/putrescine transport system substrate-binding protein</fullName>
    </recommendedName>
</protein>
<keyword evidence="3 5" id="KW-0732">Signal</keyword>
<dbReference type="PANTHER" id="PTHR30006">
    <property type="entry name" value="THIAMINE-BINDING PERIPLASMIC PROTEIN-RELATED"/>
    <property type="match status" value="1"/>
</dbReference>
<gene>
    <name evidence="6" type="ORF">LEUCIP111803_01543</name>
</gene>
<keyword evidence="2" id="KW-0813">Transport</keyword>
<evidence type="ECO:0000256" key="4">
    <source>
        <dbReference type="ARBA" id="ARBA00022764"/>
    </source>
</evidence>
<dbReference type="GO" id="GO:0030975">
    <property type="term" value="F:thiamine binding"/>
    <property type="evidence" value="ECO:0007669"/>
    <property type="project" value="TreeGrafter"/>
</dbReference>
<feature type="signal peptide" evidence="5">
    <location>
        <begin position="1"/>
        <end position="29"/>
    </location>
</feature>
<organism evidence="6 7">
    <name type="scientific">Leucobacter soli</name>
    <dbReference type="NCBI Taxonomy" id="2812850"/>
    <lineage>
        <taxon>Bacteria</taxon>
        <taxon>Bacillati</taxon>
        <taxon>Actinomycetota</taxon>
        <taxon>Actinomycetes</taxon>
        <taxon>Micrococcales</taxon>
        <taxon>Microbacteriaceae</taxon>
        <taxon>Leucobacter</taxon>
    </lineage>
</organism>
<proteinExistence type="predicted"/>
<evidence type="ECO:0000256" key="3">
    <source>
        <dbReference type="ARBA" id="ARBA00022729"/>
    </source>
</evidence>
<evidence type="ECO:0008006" key="8">
    <source>
        <dbReference type="Google" id="ProtNLM"/>
    </source>
</evidence>
<keyword evidence="7" id="KW-1185">Reference proteome</keyword>
<dbReference type="AlphaFoldDB" id="A0A916JX38"/>
<comment type="subcellular location">
    <subcellularLocation>
        <location evidence="1">Periplasm</location>
    </subcellularLocation>
</comment>
<keyword evidence="4" id="KW-0574">Periplasm</keyword>
<reference evidence="6" key="1">
    <citation type="submission" date="2021-06" db="EMBL/GenBank/DDBJ databases">
        <authorList>
            <person name="Criscuolo A."/>
        </authorList>
    </citation>
    <scope>NUCLEOTIDE SEQUENCE</scope>
    <source>
        <strain evidence="6">CIP111803</strain>
    </source>
</reference>
<feature type="chain" id="PRO_5038714188" description="Spermidine/putrescine transport system substrate-binding protein" evidence="5">
    <location>
        <begin position="30"/>
        <end position="361"/>
    </location>
</feature>
<dbReference type="PANTHER" id="PTHR30006:SF3">
    <property type="entry name" value="THIAMINE-BINDING PERIPLASMIC PROTEIN"/>
    <property type="match status" value="1"/>
</dbReference>
<dbReference type="GO" id="GO:0030288">
    <property type="term" value="C:outer membrane-bounded periplasmic space"/>
    <property type="evidence" value="ECO:0007669"/>
    <property type="project" value="TreeGrafter"/>
</dbReference>
<dbReference type="InterPro" id="IPR006059">
    <property type="entry name" value="SBP"/>
</dbReference>
<comment type="caution">
    <text evidence="6">The sequence shown here is derived from an EMBL/GenBank/DDBJ whole genome shotgun (WGS) entry which is preliminary data.</text>
</comment>
<name>A0A916JX38_9MICO</name>
<dbReference type="GO" id="GO:0030976">
    <property type="term" value="F:thiamine pyrophosphate binding"/>
    <property type="evidence" value="ECO:0007669"/>
    <property type="project" value="TreeGrafter"/>
</dbReference>
<evidence type="ECO:0000313" key="7">
    <source>
        <dbReference type="Proteomes" id="UP000693892"/>
    </source>
</evidence>
<dbReference type="EMBL" id="CAJVAP010000015">
    <property type="protein sequence ID" value="CAG7612188.1"/>
    <property type="molecule type" value="Genomic_DNA"/>
</dbReference>
<evidence type="ECO:0000313" key="6">
    <source>
        <dbReference type="EMBL" id="CAG7612188.1"/>
    </source>
</evidence>
<accession>A0A916JX38</accession>
<evidence type="ECO:0000256" key="1">
    <source>
        <dbReference type="ARBA" id="ARBA00004418"/>
    </source>
</evidence>
<evidence type="ECO:0000256" key="2">
    <source>
        <dbReference type="ARBA" id="ARBA00022448"/>
    </source>
</evidence>
<dbReference type="Pfam" id="PF13416">
    <property type="entry name" value="SBP_bac_8"/>
    <property type="match status" value="1"/>
</dbReference>
<dbReference type="PROSITE" id="PS51257">
    <property type="entry name" value="PROKAR_LIPOPROTEIN"/>
    <property type="match status" value="1"/>
</dbReference>